<dbReference type="InterPro" id="IPR007110">
    <property type="entry name" value="Ig-like_dom"/>
</dbReference>
<dbReference type="PROSITE" id="PS50835">
    <property type="entry name" value="IG_LIKE"/>
    <property type="match status" value="1"/>
</dbReference>
<dbReference type="InterPro" id="IPR013783">
    <property type="entry name" value="Ig-like_fold"/>
</dbReference>
<dbReference type="PANTHER" id="PTHR23268">
    <property type="entry name" value="T-CELL RECEPTOR BETA CHAIN"/>
    <property type="match status" value="1"/>
</dbReference>
<dbReference type="GO" id="GO:0002376">
    <property type="term" value="P:immune system process"/>
    <property type="evidence" value="ECO:0007669"/>
    <property type="project" value="UniProtKB-KW"/>
</dbReference>
<feature type="chain" id="PRO_5044849028" description="Ig-like domain-containing protein" evidence="3">
    <location>
        <begin position="17"/>
        <end position="118"/>
    </location>
</feature>
<proteinExistence type="predicted"/>
<keyword evidence="2" id="KW-0391">Immunity</keyword>
<dbReference type="InterPro" id="IPR050413">
    <property type="entry name" value="TCR_beta_variable"/>
</dbReference>
<organism evidence="5 6">
    <name type="scientific">Pagothenia borchgrevinki</name>
    <name type="common">Bald rockcod</name>
    <name type="synonym">Trematomus borchgrevinki</name>
    <dbReference type="NCBI Taxonomy" id="8213"/>
    <lineage>
        <taxon>Eukaryota</taxon>
        <taxon>Metazoa</taxon>
        <taxon>Chordata</taxon>
        <taxon>Craniata</taxon>
        <taxon>Vertebrata</taxon>
        <taxon>Euteleostomi</taxon>
        <taxon>Actinopterygii</taxon>
        <taxon>Neopterygii</taxon>
        <taxon>Teleostei</taxon>
        <taxon>Neoteleostei</taxon>
        <taxon>Acanthomorphata</taxon>
        <taxon>Eupercaria</taxon>
        <taxon>Perciformes</taxon>
        <taxon>Notothenioidei</taxon>
        <taxon>Nototheniidae</taxon>
        <taxon>Pagothenia</taxon>
    </lineage>
</organism>
<feature type="domain" description="Ig-like" evidence="4">
    <location>
        <begin position="17"/>
        <end position="118"/>
    </location>
</feature>
<dbReference type="InterPro" id="IPR013106">
    <property type="entry name" value="Ig_V-set"/>
</dbReference>
<evidence type="ECO:0000256" key="3">
    <source>
        <dbReference type="SAM" id="SignalP"/>
    </source>
</evidence>
<gene>
    <name evidence="5" type="ORF">OYC64_008975</name>
</gene>
<dbReference type="SMART" id="SM00406">
    <property type="entry name" value="IGv"/>
    <property type="match status" value="1"/>
</dbReference>
<dbReference type="InterPro" id="IPR036179">
    <property type="entry name" value="Ig-like_dom_sf"/>
</dbReference>
<reference evidence="5 6" key="2">
    <citation type="journal article" date="2024" name="G3 (Bethesda)">
        <title>The genome of the cryopelagic Antarctic bald notothen, Trematomus borchgrevinki.</title>
        <authorList>
            <person name="Rayamajhi N."/>
            <person name="Rivera-Colon A.G."/>
            <person name="Minhas B.F."/>
            <person name="Cheng C.C."/>
            <person name="Catchen J.M."/>
        </authorList>
    </citation>
    <scope>NUCLEOTIDE SEQUENCE [LARGE SCALE GENOMIC DNA]</scope>
    <source>
        <strain evidence="5">AGRC-2024</strain>
    </source>
</reference>
<keyword evidence="1 3" id="KW-0732">Signal</keyword>
<dbReference type="Gene3D" id="2.60.40.10">
    <property type="entry name" value="Immunoglobulins"/>
    <property type="match status" value="1"/>
</dbReference>
<accession>A0ABD2G6E6</accession>
<reference evidence="5 6" key="1">
    <citation type="journal article" date="2022" name="G3 (Bethesda)">
        <title>Evaluating Illumina-, Nanopore-, and PacBio-based genome assembly strategies with the bald notothen, Trematomus borchgrevinki.</title>
        <authorList>
            <person name="Rayamajhi N."/>
            <person name="Cheng C.C."/>
            <person name="Catchen J.M."/>
        </authorList>
    </citation>
    <scope>NUCLEOTIDE SEQUENCE [LARGE SCALE GENOMIC DNA]</scope>
    <source>
        <strain evidence="5">AGRC-2024</strain>
    </source>
</reference>
<dbReference type="AlphaFoldDB" id="A0ABD2G6E6"/>
<name>A0ABD2G6E6_PAGBO</name>
<evidence type="ECO:0000259" key="4">
    <source>
        <dbReference type="PROSITE" id="PS50835"/>
    </source>
</evidence>
<keyword evidence="6" id="KW-1185">Reference proteome</keyword>
<evidence type="ECO:0000313" key="6">
    <source>
        <dbReference type="Proteomes" id="UP001619887"/>
    </source>
</evidence>
<feature type="signal peptide" evidence="3">
    <location>
        <begin position="1"/>
        <end position="16"/>
    </location>
</feature>
<sequence>MIDFLLFCCLAGVSLGLDVRQSPSDLIKSPGDKVQISCSHDRKDYRVILWYQRSPGDTALKLIGYLYFKEATMEQPFKEDFNISGDLGGSTAKNASLIFKAVKPEHGAVYYCAAREAR</sequence>
<protein>
    <recommendedName>
        <fullName evidence="4">Ig-like domain-containing protein</fullName>
    </recommendedName>
</protein>
<comment type="caution">
    <text evidence="5">The sequence shown here is derived from an EMBL/GenBank/DDBJ whole genome shotgun (WGS) entry which is preliminary data.</text>
</comment>
<evidence type="ECO:0000256" key="1">
    <source>
        <dbReference type="ARBA" id="ARBA00022729"/>
    </source>
</evidence>
<dbReference type="PANTHER" id="PTHR23268:SF102">
    <property type="entry name" value="IMMUNOGLOBULIN V-SET DOMAIN-CONTAINING PROTEIN"/>
    <property type="match status" value="1"/>
</dbReference>
<dbReference type="SUPFAM" id="SSF48726">
    <property type="entry name" value="Immunoglobulin"/>
    <property type="match status" value="1"/>
</dbReference>
<dbReference type="Pfam" id="PF07686">
    <property type="entry name" value="V-set"/>
    <property type="match status" value="1"/>
</dbReference>
<dbReference type="Proteomes" id="UP001619887">
    <property type="component" value="Unassembled WGS sequence"/>
</dbReference>
<evidence type="ECO:0000313" key="5">
    <source>
        <dbReference type="EMBL" id="KAL3049624.1"/>
    </source>
</evidence>
<evidence type="ECO:0000256" key="2">
    <source>
        <dbReference type="ARBA" id="ARBA00022859"/>
    </source>
</evidence>
<dbReference type="EMBL" id="JBIYXZ010002082">
    <property type="protein sequence ID" value="KAL3049624.1"/>
    <property type="molecule type" value="Genomic_DNA"/>
</dbReference>